<reference evidence="1 2" key="1">
    <citation type="journal article" date="2018" name="Front. Plant Sci.">
        <title>Red Clover (Trifolium pratense) and Zigzag Clover (T. medium) - A Picture of Genomic Similarities and Differences.</title>
        <authorList>
            <person name="Dluhosova J."/>
            <person name="Istvanek J."/>
            <person name="Nedelnik J."/>
            <person name="Repkova J."/>
        </authorList>
    </citation>
    <scope>NUCLEOTIDE SEQUENCE [LARGE SCALE GENOMIC DNA]</scope>
    <source>
        <strain evidence="2">cv. 10/8</strain>
        <tissue evidence="1">Leaf</tissue>
    </source>
</reference>
<name>A0A392RI19_9FABA</name>
<evidence type="ECO:0000313" key="1">
    <source>
        <dbReference type="EMBL" id="MCI35867.1"/>
    </source>
</evidence>
<protein>
    <submittedName>
        <fullName evidence="1">Uncharacterized protein</fullName>
    </submittedName>
</protein>
<organism evidence="1 2">
    <name type="scientific">Trifolium medium</name>
    <dbReference type="NCBI Taxonomy" id="97028"/>
    <lineage>
        <taxon>Eukaryota</taxon>
        <taxon>Viridiplantae</taxon>
        <taxon>Streptophyta</taxon>
        <taxon>Embryophyta</taxon>
        <taxon>Tracheophyta</taxon>
        <taxon>Spermatophyta</taxon>
        <taxon>Magnoliopsida</taxon>
        <taxon>eudicotyledons</taxon>
        <taxon>Gunneridae</taxon>
        <taxon>Pentapetalae</taxon>
        <taxon>rosids</taxon>
        <taxon>fabids</taxon>
        <taxon>Fabales</taxon>
        <taxon>Fabaceae</taxon>
        <taxon>Papilionoideae</taxon>
        <taxon>50 kb inversion clade</taxon>
        <taxon>NPAAA clade</taxon>
        <taxon>Hologalegina</taxon>
        <taxon>IRL clade</taxon>
        <taxon>Trifolieae</taxon>
        <taxon>Trifolium</taxon>
    </lineage>
</organism>
<dbReference type="AlphaFoldDB" id="A0A392RI19"/>
<evidence type="ECO:0000313" key="2">
    <source>
        <dbReference type="Proteomes" id="UP000265520"/>
    </source>
</evidence>
<dbReference type="EMBL" id="LXQA010227887">
    <property type="protein sequence ID" value="MCI35867.1"/>
    <property type="molecule type" value="Genomic_DNA"/>
</dbReference>
<proteinExistence type="predicted"/>
<keyword evidence="2" id="KW-1185">Reference proteome</keyword>
<comment type="caution">
    <text evidence="1">The sequence shown here is derived from an EMBL/GenBank/DDBJ whole genome shotgun (WGS) entry which is preliminary data.</text>
</comment>
<dbReference type="Proteomes" id="UP000265520">
    <property type="component" value="Unassembled WGS sequence"/>
</dbReference>
<feature type="non-terminal residue" evidence="1">
    <location>
        <position position="1"/>
    </location>
</feature>
<sequence length="58" mass="6464">VQDLTQSLGDTIKSFPAQLSRLWSLGDGFDLSATNLDLQNCDLFLVARWSLSDSDIIY</sequence>
<accession>A0A392RI19</accession>